<dbReference type="InterPro" id="IPR001387">
    <property type="entry name" value="Cro/C1-type_HTH"/>
</dbReference>
<evidence type="ECO:0000313" key="3">
    <source>
        <dbReference type="Proteomes" id="UP000239735"/>
    </source>
</evidence>
<dbReference type="SMART" id="SM00530">
    <property type="entry name" value="HTH_XRE"/>
    <property type="match status" value="1"/>
</dbReference>
<organism evidence="2 3">
    <name type="scientific">Candidatus Sulfuritelmatomonas gaucii</name>
    <dbReference type="NCBI Taxonomy" id="2043161"/>
    <lineage>
        <taxon>Bacteria</taxon>
        <taxon>Pseudomonadati</taxon>
        <taxon>Acidobacteriota</taxon>
        <taxon>Terriglobia</taxon>
        <taxon>Terriglobales</taxon>
        <taxon>Acidobacteriaceae</taxon>
        <taxon>Candidatus Sulfuritelmatomonas</taxon>
    </lineage>
</organism>
<protein>
    <submittedName>
        <fullName evidence="2">Repressor protein C2 (Modular protein)</fullName>
    </submittedName>
</protein>
<evidence type="ECO:0000313" key="2">
    <source>
        <dbReference type="EMBL" id="SPE30106.1"/>
    </source>
</evidence>
<dbReference type="GO" id="GO:0003677">
    <property type="term" value="F:DNA binding"/>
    <property type="evidence" value="ECO:0007669"/>
    <property type="project" value="InterPro"/>
</dbReference>
<dbReference type="PROSITE" id="PS50943">
    <property type="entry name" value="HTH_CROC1"/>
    <property type="match status" value="1"/>
</dbReference>
<gene>
    <name evidence="2" type="ORF">SBA5_750011</name>
</gene>
<dbReference type="EMBL" id="OKRB01000136">
    <property type="protein sequence ID" value="SPE30106.1"/>
    <property type="molecule type" value="Genomic_DNA"/>
</dbReference>
<dbReference type="Pfam" id="PF13560">
    <property type="entry name" value="HTH_31"/>
    <property type="match status" value="1"/>
</dbReference>
<dbReference type="Gene3D" id="1.10.260.40">
    <property type="entry name" value="lambda repressor-like DNA-binding domains"/>
    <property type="match status" value="1"/>
</dbReference>
<dbReference type="OrthoDB" id="123556at2"/>
<name>A0A2N9M3N8_9BACT</name>
<accession>A0A2N9M3N8</accession>
<dbReference type="AlphaFoldDB" id="A0A2N9M3N8"/>
<dbReference type="Proteomes" id="UP000239735">
    <property type="component" value="Unassembled WGS sequence"/>
</dbReference>
<evidence type="ECO:0000259" key="1">
    <source>
        <dbReference type="PROSITE" id="PS50943"/>
    </source>
</evidence>
<reference evidence="3" key="1">
    <citation type="submission" date="2018-02" db="EMBL/GenBank/DDBJ databases">
        <authorList>
            <person name="Hausmann B."/>
        </authorList>
    </citation>
    <scope>NUCLEOTIDE SEQUENCE [LARGE SCALE GENOMIC DNA]</scope>
    <source>
        <strain evidence="3">Peat soil MAG SbA5</strain>
    </source>
</reference>
<dbReference type="SUPFAM" id="SSF47413">
    <property type="entry name" value="lambda repressor-like DNA-binding domains"/>
    <property type="match status" value="1"/>
</dbReference>
<proteinExistence type="predicted"/>
<dbReference type="InterPro" id="IPR010982">
    <property type="entry name" value="Lambda_DNA-bd_dom_sf"/>
</dbReference>
<feature type="domain" description="HTH cro/C1-type" evidence="1">
    <location>
        <begin position="26"/>
        <end position="60"/>
    </location>
</feature>
<sequence>MKKNVPGPRRKTRGKKSADLELAGRVKRLRERLTMQRLTQEGFARLIGVKQSAVSAWEQGAPPPSDQNYIRLGNAALSQEDVLWFWGRAGLDVKVFERVADEILESRSETGESLPINSLVYIKPLLGTEGDDLLFPLSLVPNPLSTRYARIPEPFVSNEFPPNFERGDVLLIDTSETDLRKIDEGSLVAMDFQGGKRPLNADEARFAFTFGWLEKQDATIGDVSTLHFMLRRPFGDSFIGSSVGSLAVEPIRQHLVLGRVIAWVAFPRSDFGLRKEIGNGQRSKD</sequence>
<dbReference type="CDD" id="cd00093">
    <property type="entry name" value="HTH_XRE"/>
    <property type="match status" value="1"/>
</dbReference>